<sequence length="309" mass="33702">MLSETPILSLDSLSKTFTLRPAFGRATEVHALRNVSLDLMPGRALALVGESGSGKSTVGRMIVGHHTPTSGRILFEGQDIAELTTRADQMRYRQAVQMVFQDPFSALNPAHTIRHHLLRALSLHQPEADPETALRMILEDVELDPISTPAKFPHELSGGQRQRVNFARALAVKARLIVADEPTSMLDVSIRKSILGLMQRLKDEHGLSLLYITHDIATAEYLAEDTAVMFRGQVVEKGPTAEVVGAPQHGYTKLLRAAVPDPELRLTGSDAGFAAEARRVRDLSAHPVRALQEVSPGHLIAEHAEAAHA</sequence>
<accession>A0A1B1A5D7</accession>
<dbReference type="GO" id="GO:0005524">
    <property type="term" value="F:ATP binding"/>
    <property type="evidence" value="ECO:0007669"/>
    <property type="project" value="UniProtKB-KW"/>
</dbReference>
<dbReference type="STRING" id="1265309.K529_013415"/>
<dbReference type="PANTHER" id="PTHR43776">
    <property type="entry name" value="TRANSPORT ATP-BINDING PROTEIN"/>
    <property type="match status" value="1"/>
</dbReference>
<evidence type="ECO:0000256" key="3">
    <source>
        <dbReference type="ARBA" id="ARBA00022840"/>
    </source>
</evidence>
<dbReference type="PROSITE" id="PS50893">
    <property type="entry name" value="ABC_TRANSPORTER_2"/>
    <property type="match status" value="1"/>
</dbReference>
<evidence type="ECO:0000256" key="2">
    <source>
        <dbReference type="ARBA" id="ARBA00022741"/>
    </source>
</evidence>
<dbReference type="CDD" id="cd03257">
    <property type="entry name" value="ABC_NikE_OppD_transporters"/>
    <property type="match status" value="1"/>
</dbReference>
<gene>
    <name evidence="5" type="ORF">K529_013415</name>
</gene>
<dbReference type="InterPro" id="IPR050319">
    <property type="entry name" value="ABC_transp_ATP-bind"/>
</dbReference>
<dbReference type="InterPro" id="IPR017871">
    <property type="entry name" value="ABC_transporter-like_CS"/>
</dbReference>
<dbReference type="InterPro" id="IPR003593">
    <property type="entry name" value="AAA+_ATPase"/>
</dbReference>
<dbReference type="InterPro" id="IPR027417">
    <property type="entry name" value="P-loop_NTPase"/>
</dbReference>
<dbReference type="SUPFAM" id="SSF52540">
    <property type="entry name" value="P-loop containing nucleoside triphosphate hydrolases"/>
    <property type="match status" value="1"/>
</dbReference>
<feature type="domain" description="ABC transporter" evidence="4">
    <location>
        <begin position="8"/>
        <end position="256"/>
    </location>
</feature>
<dbReference type="AlphaFoldDB" id="A0A1B1A5D7"/>
<dbReference type="GO" id="GO:0055085">
    <property type="term" value="P:transmembrane transport"/>
    <property type="evidence" value="ECO:0007669"/>
    <property type="project" value="UniProtKB-ARBA"/>
</dbReference>
<dbReference type="Pfam" id="PF00005">
    <property type="entry name" value="ABC_tran"/>
    <property type="match status" value="1"/>
</dbReference>
<dbReference type="GO" id="GO:0016887">
    <property type="term" value="F:ATP hydrolysis activity"/>
    <property type="evidence" value="ECO:0007669"/>
    <property type="project" value="InterPro"/>
</dbReference>
<dbReference type="Proteomes" id="UP000013243">
    <property type="component" value="Chromosome"/>
</dbReference>
<dbReference type="EMBL" id="CP015230">
    <property type="protein sequence ID" value="ANP41772.1"/>
    <property type="molecule type" value="Genomic_DNA"/>
</dbReference>
<reference evidence="5 6" key="1">
    <citation type="journal article" date="2016" name="ISME J.">
        <title>Global occurrence and heterogeneity of the Roseobacter-clade species Ruegeria mobilis.</title>
        <authorList>
            <person name="Sonnenschein E."/>
            <person name="Gram L."/>
        </authorList>
    </citation>
    <scope>NUCLEOTIDE SEQUENCE [LARGE SCALE GENOMIC DNA]</scope>
    <source>
        <strain evidence="5 6">F1926</strain>
    </source>
</reference>
<dbReference type="InterPro" id="IPR003439">
    <property type="entry name" value="ABC_transporter-like_ATP-bd"/>
</dbReference>
<evidence type="ECO:0000313" key="5">
    <source>
        <dbReference type="EMBL" id="ANP41772.1"/>
    </source>
</evidence>
<keyword evidence="1" id="KW-0813">Transport</keyword>
<dbReference type="KEGG" id="rmb:K529_013415"/>
<evidence type="ECO:0000313" key="6">
    <source>
        <dbReference type="Proteomes" id="UP000013243"/>
    </source>
</evidence>
<dbReference type="SMART" id="SM00382">
    <property type="entry name" value="AAA"/>
    <property type="match status" value="1"/>
</dbReference>
<dbReference type="RefSeq" id="WP_046002062.1">
    <property type="nucleotide sequence ID" value="NZ_CP015230.1"/>
</dbReference>
<evidence type="ECO:0000256" key="1">
    <source>
        <dbReference type="ARBA" id="ARBA00022448"/>
    </source>
</evidence>
<dbReference type="PANTHER" id="PTHR43776:SF8">
    <property type="entry name" value="ABC TRANSPORTER, ATP-BINDING PROTEIN"/>
    <property type="match status" value="1"/>
</dbReference>
<organism evidence="5 6">
    <name type="scientific">Tritonibacter mobilis F1926</name>
    <dbReference type="NCBI Taxonomy" id="1265309"/>
    <lineage>
        <taxon>Bacteria</taxon>
        <taxon>Pseudomonadati</taxon>
        <taxon>Pseudomonadota</taxon>
        <taxon>Alphaproteobacteria</taxon>
        <taxon>Rhodobacterales</taxon>
        <taxon>Paracoccaceae</taxon>
        <taxon>Tritonibacter</taxon>
    </lineage>
</organism>
<protein>
    <submittedName>
        <fullName evidence="5">Dipeptide/oligopeptide/nickel ABC transporter ATP-binding protein</fullName>
    </submittedName>
</protein>
<dbReference type="PROSITE" id="PS00211">
    <property type="entry name" value="ABC_TRANSPORTER_1"/>
    <property type="match status" value="1"/>
</dbReference>
<proteinExistence type="predicted"/>
<evidence type="ECO:0000259" key="4">
    <source>
        <dbReference type="PROSITE" id="PS50893"/>
    </source>
</evidence>
<name>A0A1B1A5D7_9RHOB</name>
<dbReference type="GeneID" id="28250851"/>
<keyword evidence="3 5" id="KW-0067">ATP-binding</keyword>
<keyword evidence="2" id="KW-0547">Nucleotide-binding</keyword>
<dbReference type="OrthoDB" id="9802264at2"/>
<dbReference type="Gene3D" id="3.40.50.300">
    <property type="entry name" value="P-loop containing nucleotide triphosphate hydrolases"/>
    <property type="match status" value="1"/>
</dbReference>